<organism evidence="1 2">
    <name type="scientific">Lentinula lateritia</name>
    <dbReference type="NCBI Taxonomy" id="40482"/>
    <lineage>
        <taxon>Eukaryota</taxon>
        <taxon>Fungi</taxon>
        <taxon>Dikarya</taxon>
        <taxon>Basidiomycota</taxon>
        <taxon>Agaricomycotina</taxon>
        <taxon>Agaricomycetes</taxon>
        <taxon>Agaricomycetidae</taxon>
        <taxon>Agaricales</taxon>
        <taxon>Marasmiineae</taxon>
        <taxon>Omphalotaceae</taxon>
        <taxon>Lentinula</taxon>
    </lineage>
</organism>
<evidence type="ECO:0000313" key="1">
    <source>
        <dbReference type="EMBL" id="KAJ4494914.1"/>
    </source>
</evidence>
<protein>
    <submittedName>
        <fullName evidence="1">Uncharacterized protein</fullName>
    </submittedName>
</protein>
<evidence type="ECO:0000313" key="2">
    <source>
        <dbReference type="Proteomes" id="UP001150238"/>
    </source>
</evidence>
<name>A0A9W9B0L4_9AGAR</name>
<dbReference type="AlphaFoldDB" id="A0A9W9B0L4"/>
<gene>
    <name evidence="1" type="ORF">C8J55DRAFT_545860</name>
</gene>
<dbReference type="Proteomes" id="UP001150238">
    <property type="component" value="Unassembled WGS sequence"/>
</dbReference>
<comment type="caution">
    <text evidence="1">The sequence shown here is derived from an EMBL/GenBank/DDBJ whole genome shotgun (WGS) entry which is preliminary data.</text>
</comment>
<sequence>MDHTLLGTLFVFGGNEDRLVVFICVTVEHEGVDTQAREYGRWWTFGQCSLHLQNLDVRESKGTSWRALPAGQCCQLLSSS</sequence>
<reference evidence="1" key="1">
    <citation type="submission" date="2022-08" db="EMBL/GenBank/DDBJ databases">
        <authorList>
            <consortium name="DOE Joint Genome Institute"/>
            <person name="Min B."/>
            <person name="Riley R."/>
            <person name="Sierra-Patev S."/>
            <person name="Naranjo-Ortiz M."/>
            <person name="Looney B."/>
            <person name="Konkel Z."/>
            <person name="Slot J.C."/>
            <person name="Sakamoto Y."/>
            <person name="Steenwyk J.L."/>
            <person name="Rokas A."/>
            <person name="Carro J."/>
            <person name="Camarero S."/>
            <person name="Ferreira P."/>
            <person name="Molpeceres G."/>
            <person name="Ruiz-Duenas F.J."/>
            <person name="Serrano A."/>
            <person name="Henrissat B."/>
            <person name="Drula E."/>
            <person name="Hughes K.W."/>
            <person name="Mata J.L."/>
            <person name="Ishikawa N.K."/>
            <person name="Vargas-Isla R."/>
            <person name="Ushijima S."/>
            <person name="Smith C.A."/>
            <person name="Ahrendt S."/>
            <person name="Andreopoulos W."/>
            <person name="He G."/>
            <person name="Labutti K."/>
            <person name="Lipzen A."/>
            <person name="Ng V."/>
            <person name="Sandor L."/>
            <person name="Barry K."/>
            <person name="Martinez A.T."/>
            <person name="Xiao Y."/>
            <person name="Gibbons J.G."/>
            <person name="Terashima K."/>
            <person name="Hibbett D.S."/>
            <person name="Grigoriev I.V."/>
        </authorList>
    </citation>
    <scope>NUCLEOTIDE SEQUENCE</scope>
    <source>
        <strain evidence="1">Sp2 HRB7682 ss15</strain>
    </source>
</reference>
<proteinExistence type="predicted"/>
<accession>A0A9W9B0L4</accession>
<dbReference type="EMBL" id="JANVFS010000002">
    <property type="protein sequence ID" value="KAJ4494914.1"/>
    <property type="molecule type" value="Genomic_DNA"/>
</dbReference>
<reference evidence="1" key="2">
    <citation type="journal article" date="2023" name="Proc. Natl. Acad. Sci. U.S.A.">
        <title>A global phylogenomic analysis of the shiitake genus Lentinula.</title>
        <authorList>
            <person name="Sierra-Patev S."/>
            <person name="Min B."/>
            <person name="Naranjo-Ortiz M."/>
            <person name="Looney B."/>
            <person name="Konkel Z."/>
            <person name="Slot J.C."/>
            <person name="Sakamoto Y."/>
            <person name="Steenwyk J.L."/>
            <person name="Rokas A."/>
            <person name="Carro J."/>
            <person name="Camarero S."/>
            <person name="Ferreira P."/>
            <person name="Molpeceres G."/>
            <person name="Ruiz-Duenas F.J."/>
            <person name="Serrano A."/>
            <person name="Henrissat B."/>
            <person name="Drula E."/>
            <person name="Hughes K.W."/>
            <person name="Mata J.L."/>
            <person name="Ishikawa N.K."/>
            <person name="Vargas-Isla R."/>
            <person name="Ushijima S."/>
            <person name="Smith C.A."/>
            <person name="Donoghue J."/>
            <person name="Ahrendt S."/>
            <person name="Andreopoulos W."/>
            <person name="He G."/>
            <person name="LaButti K."/>
            <person name="Lipzen A."/>
            <person name="Ng V."/>
            <person name="Riley R."/>
            <person name="Sandor L."/>
            <person name="Barry K."/>
            <person name="Martinez A.T."/>
            <person name="Xiao Y."/>
            <person name="Gibbons J.G."/>
            <person name="Terashima K."/>
            <person name="Grigoriev I.V."/>
            <person name="Hibbett D."/>
        </authorList>
    </citation>
    <scope>NUCLEOTIDE SEQUENCE</scope>
    <source>
        <strain evidence="1">Sp2 HRB7682 ss15</strain>
    </source>
</reference>